<dbReference type="Gene3D" id="3.40.50.11090">
    <property type="match status" value="1"/>
</dbReference>
<reference evidence="2 3" key="1">
    <citation type="submission" date="2017-04" db="EMBL/GenBank/DDBJ databases">
        <title>Novel microbial lineages endemic to geothermal iron-oxide mats fill important gaps in the evolutionary history of Archaea.</title>
        <authorList>
            <person name="Jay Z.J."/>
            <person name="Beam J.P."/>
            <person name="Dlakic M."/>
            <person name="Rusch D.B."/>
            <person name="Kozubal M.A."/>
            <person name="Inskeep W.P."/>
        </authorList>
    </citation>
    <scope>NUCLEOTIDE SEQUENCE [LARGE SCALE GENOMIC DNA]</scope>
    <source>
        <strain evidence="2">BE_D</strain>
    </source>
</reference>
<proteinExistence type="predicted"/>
<dbReference type="Gene3D" id="3.40.50.2000">
    <property type="entry name" value="Glycogen Phosphorylase B"/>
    <property type="match status" value="1"/>
</dbReference>
<dbReference type="InterPro" id="IPR055050">
    <property type="entry name" value="WsaF_C"/>
</dbReference>
<evidence type="ECO:0000313" key="2">
    <source>
        <dbReference type="EMBL" id="PSO07446.1"/>
    </source>
</evidence>
<dbReference type="AlphaFoldDB" id="A0A2R6C9K2"/>
<name>A0A2R6C9K2_9ARCH</name>
<accession>A0A2R6C9K2</accession>
<sequence length="423" mass="48252">MSGSETYGEPNNLDSLRVRTPFWFRRLGKLLKYVDKNYTRHVRNIDEINELLTIGEYDPHSGCTPPIVHRTINTTSWVIPAFDPDHMYAGVYSALRFMSALERKGKTNNLILYGNPAIDKLSFSKKISSTVGVTPRIFLLEMDALPAVDVAFATFWSSAYIVRRYKKAARHIYFVQDYEPDFYPANALSRLAHESYTQPMDYVVHGIGLANYMKDRFNRHQHTLPFAVERDVYQPPEEPPAGKPFKVFFYGRPRVDRNDFALGVASLLKAKQLIPDMEVYCAGERFNPKIYGLSPEWWHNWGMLTRRETARIYRGCNVALVFGFTRATPMVALEAMACGCLLVTNRNDYEDWITQGGRTAVAVSPNPVTLAKTLKVISENWDEYLKVAKKGQILATSWDWNLEASRVIAELEGEAQTDGKAYS</sequence>
<dbReference type="SUPFAM" id="SSF53756">
    <property type="entry name" value="UDP-Glycosyltransferase/glycogen phosphorylase"/>
    <property type="match status" value="1"/>
</dbReference>
<feature type="domain" description="WsaF C-terminal" evidence="1">
    <location>
        <begin position="246"/>
        <end position="375"/>
    </location>
</feature>
<protein>
    <recommendedName>
        <fullName evidence="1">WsaF C-terminal domain-containing protein</fullName>
    </recommendedName>
</protein>
<comment type="caution">
    <text evidence="2">The sequence shown here is derived from an EMBL/GenBank/DDBJ whole genome shotgun (WGS) entry which is preliminary data.</text>
</comment>
<dbReference type="Proteomes" id="UP000242015">
    <property type="component" value="Unassembled WGS sequence"/>
</dbReference>
<evidence type="ECO:0000313" key="3">
    <source>
        <dbReference type="Proteomes" id="UP000242015"/>
    </source>
</evidence>
<evidence type="ECO:0000259" key="1">
    <source>
        <dbReference type="Pfam" id="PF22772"/>
    </source>
</evidence>
<dbReference type="Pfam" id="PF22772">
    <property type="entry name" value="WsaF_C"/>
    <property type="match status" value="1"/>
</dbReference>
<gene>
    <name evidence="2" type="ORF">B9Q04_10855</name>
</gene>
<dbReference type="EMBL" id="NEXF01000250">
    <property type="protein sequence ID" value="PSO07446.1"/>
    <property type="molecule type" value="Genomic_DNA"/>
</dbReference>
<organism evidence="2 3">
    <name type="scientific">Candidatus Marsarchaeota G2 archaeon BE_D</name>
    <dbReference type="NCBI Taxonomy" id="1978158"/>
    <lineage>
        <taxon>Archaea</taxon>
        <taxon>Candidatus Marsarchaeota</taxon>
        <taxon>Candidatus Marsarchaeota group 2</taxon>
    </lineage>
</organism>